<feature type="compositionally biased region" description="Low complexity" evidence="1">
    <location>
        <begin position="71"/>
        <end position="86"/>
    </location>
</feature>
<gene>
    <name evidence="2" type="ORF">MBM_04301</name>
</gene>
<feature type="region of interest" description="Disordered" evidence="1">
    <location>
        <begin position="50"/>
        <end position="95"/>
    </location>
</feature>
<dbReference type="OMA" id="RVHRTCH"/>
<evidence type="ECO:0000256" key="1">
    <source>
        <dbReference type="SAM" id="MobiDB-lite"/>
    </source>
</evidence>
<dbReference type="EMBL" id="JH921436">
    <property type="protein sequence ID" value="EKD17440.1"/>
    <property type="molecule type" value="Genomic_DNA"/>
</dbReference>
<sequence>MSAPAADGPAVPGGSKRGLSKIVLRLKTVLKRRDGSGRLSFSGKPAVVATEGPSVVAQPDEPTPVVEASTPDTKVPAPVADPAPVEDIPKGPQPTRMMRSQIEADRAMKIREKFAVTIEPLPSACDREICRVEKPIRMRVHRSCHQCETTFGVNKVCSQCQHTRCKSCPRYPPKKTDKAKREKAQRKENVTPSIVVYIEPDTYWGLREQILLTRPSPRPGAQPLVRKKPKQRVRRNCHKCGTFFPGGCKICPNCDHLRCVDCPRDPAKRSHYPDGYPGDAPSSDTSLPVKYRCHKCTKVFPAVPHPDSAEGIARKEGKIEPPQCIRCKHPMCSACPRAPPVRIDPEPDPEVLRSMQAKLAALRLTV</sequence>
<dbReference type="KEGG" id="mbe:MBM_04301"/>
<keyword evidence="3" id="KW-1185">Reference proteome</keyword>
<accession>K1WIG1</accession>
<dbReference type="HOGENOM" id="CLU_047721_0_0_1"/>
<evidence type="ECO:0000313" key="3">
    <source>
        <dbReference type="Proteomes" id="UP000006753"/>
    </source>
</evidence>
<dbReference type="InParanoid" id="K1WIG1"/>
<name>K1WIG1_MARBU</name>
<dbReference type="Proteomes" id="UP000006753">
    <property type="component" value="Unassembled WGS sequence"/>
</dbReference>
<proteinExistence type="predicted"/>
<reference evidence="2 3" key="1">
    <citation type="journal article" date="2012" name="BMC Genomics">
        <title>Sequencing the genome of Marssonina brunnea reveals fungus-poplar co-evolution.</title>
        <authorList>
            <person name="Zhu S."/>
            <person name="Cao Y.-Z."/>
            <person name="Jiang C."/>
            <person name="Tan B.-Y."/>
            <person name="Wang Z."/>
            <person name="Feng S."/>
            <person name="Zhang L."/>
            <person name="Su X.-H."/>
            <person name="Brejova B."/>
            <person name="Vinar T."/>
            <person name="Xu M."/>
            <person name="Wang M.-X."/>
            <person name="Zhang S.-G."/>
            <person name="Huang M.-R."/>
            <person name="Wu R."/>
            <person name="Zhou Y."/>
        </authorList>
    </citation>
    <scope>NUCLEOTIDE SEQUENCE [LARGE SCALE GENOMIC DNA]</scope>
    <source>
        <strain evidence="2 3">MB_m1</strain>
    </source>
</reference>
<organism evidence="2 3">
    <name type="scientific">Marssonina brunnea f. sp. multigermtubi (strain MB_m1)</name>
    <name type="common">Marssonina leaf spot fungus</name>
    <dbReference type="NCBI Taxonomy" id="1072389"/>
    <lineage>
        <taxon>Eukaryota</taxon>
        <taxon>Fungi</taxon>
        <taxon>Dikarya</taxon>
        <taxon>Ascomycota</taxon>
        <taxon>Pezizomycotina</taxon>
        <taxon>Leotiomycetes</taxon>
        <taxon>Helotiales</taxon>
        <taxon>Drepanopezizaceae</taxon>
        <taxon>Drepanopeziza</taxon>
    </lineage>
</organism>
<dbReference type="OrthoDB" id="5370011at2759"/>
<evidence type="ECO:0000313" key="2">
    <source>
        <dbReference type="EMBL" id="EKD17440.1"/>
    </source>
</evidence>
<protein>
    <submittedName>
        <fullName evidence="2">Uncharacterized protein</fullName>
    </submittedName>
</protein>
<dbReference type="eggNOG" id="ENOG502S621">
    <property type="taxonomic scope" value="Eukaryota"/>
</dbReference>
<dbReference type="AlphaFoldDB" id="K1WIG1"/>